<dbReference type="SUPFAM" id="SSF51735">
    <property type="entry name" value="NAD(P)-binding Rossmann-fold domains"/>
    <property type="match status" value="1"/>
</dbReference>
<dbReference type="PANTHER" id="PTHR47706">
    <property type="entry name" value="NMRA-LIKE FAMILY PROTEIN"/>
    <property type="match status" value="1"/>
</dbReference>
<dbReference type="Proteomes" id="UP000580797">
    <property type="component" value="Unassembled WGS sequence"/>
</dbReference>
<protein>
    <submittedName>
        <fullName evidence="4">Nucleoside-diphosphate-sugar epimerase</fullName>
    </submittedName>
</protein>
<reference evidence="4 5" key="1">
    <citation type="submission" date="2020-08" db="EMBL/GenBank/DDBJ databases">
        <title>Sequencing the genomes of 1000 actinobacteria strains.</title>
        <authorList>
            <person name="Klenk H.-P."/>
        </authorList>
    </citation>
    <scope>NUCLEOTIDE SEQUENCE [LARGE SCALE GENOMIC DNA]</scope>
    <source>
        <strain evidence="4 5">DSM 105783</strain>
    </source>
</reference>
<feature type="domain" description="NAD-dependent epimerase/dehydratase" evidence="3">
    <location>
        <begin position="4"/>
        <end position="229"/>
    </location>
</feature>
<gene>
    <name evidence="4" type="ORF">HD598_001314</name>
</gene>
<keyword evidence="2" id="KW-0560">Oxidoreductase</keyword>
<dbReference type="PANTHER" id="PTHR47706:SF4">
    <property type="entry name" value="NMRA-LIKE DOMAIN-CONTAINING PROTEIN"/>
    <property type="match status" value="1"/>
</dbReference>
<evidence type="ECO:0000256" key="1">
    <source>
        <dbReference type="ARBA" id="ARBA00022857"/>
    </source>
</evidence>
<dbReference type="Gene3D" id="3.40.50.720">
    <property type="entry name" value="NAD(P)-binding Rossmann-like Domain"/>
    <property type="match status" value="1"/>
</dbReference>
<dbReference type="InterPro" id="IPR051609">
    <property type="entry name" value="NmrA/Isoflavone_reductase-like"/>
</dbReference>
<organism evidence="4 5">
    <name type="scientific">Neomicrococcus aestuarii</name>
    <dbReference type="NCBI Taxonomy" id="556325"/>
    <lineage>
        <taxon>Bacteria</taxon>
        <taxon>Bacillati</taxon>
        <taxon>Actinomycetota</taxon>
        <taxon>Actinomycetes</taxon>
        <taxon>Micrococcales</taxon>
        <taxon>Micrococcaceae</taxon>
        <taxon>Neomicrococcus</taxon>
    </lineage>
</organism>
<name>A0A7W8TTH0_9MICC</name>
<dbReference type="RefSeq" id="WP_183664660.1">
    <property type="nucleotide sequence ID" value="NZ_BAAARH010000001.1"/>
</dbReference>
<evidence type="ECO:0000256" key="2">
    <source>
        <dbReference type="ARBA" id="ARBA00023002"/>
    </source>
</evidence>
<evidence type="ECO:0000259" key="3">
    <source>
        <dbReference type="Pfam" id="PF01370"/>
    </source>
</evidence>
<accession>A0A7W8TTH0</accession>
<keyword evidence="1" id="KW-0521">NADP</keyword>
<dbReference type="GO" id="GO:0016491">
    <property type="term" value="F:oxidoreductase activity"/>
    <property type="evidence" value="ECO:0007669"/>
    <property type="project" value="UniProtKB-KW"/>
</dbReference>
<dbReference type="Pfam" id="PF01370">
    <property type="entry name" value="Epimerase"/>
    <property type="match status" value="1"/>
</dbReference>
<dbReference type="EMBL" id="JACHDR010000001">
    <property type="protein sequence ID" value="MBB5512627.1"/>
    <property type="molecule type" value="Genomic_DNA"/>
</dbReference>
<evidence type="ECO:0000313" key="5">
    <source>
        <dbReference type="Proteomes" id="UP000580797"/>
    </source>
</evidence>
<evidence type="ECO:0000313" key="4">
    <source>
        <dbReference type="EMBL" id="MBB5512627.1"/>
    </source>
</evidence>
<proteinExistence type="predicted"/>
<comment type="caution">
    <text evidence="4">The sequence shown here is derived from an EMBL/GenBank/DDBJ whole genome shotgun (WGS) entry which is preliminary data.</text>
</comment>
<sequence length="329" mass="35956">MSRILILGAGGIARETAAELLSRNHDVTVGSRSGKWRGGVVLDEASQEIIPERYQLLKNAEHRVLDASHAGQLTEASAGFDAIVNAMNPANYGEWAKTWPPINKTVLAAASHHGLKLVITGNLYGYGKVSAPMTESTPLRPNGTKGAVRVQMWEDALAEHRAGNLRVAEVRSSDYLGVDIADQSYLGSFLIKPVSHGKTAWLPVGRKNAPHTWTSVRDAGRLIARIAELEHDDAAWGHPWHTPSAPAVSFQLVAEQVAQMTGHVARVREVPARAIRAASLFVPILRELKETKHQFEEPFVMDDSAAREYFGMSETPWKETLREVVGSLG</sequence>
<dbReference type="InterPro" id="IPR036291">
    <property type="entry name" value="NAD(P)-bd_dom_sf"/>
</dbReference>
<dbReference type="InterPro" id="IPR001509">
    <property type="entry name" value="Epimerase_deHydtase"/>
</dbReference>
<dbReference type="AlphaFoldDB" id="A0A7W8TTH0"/>